<dbReference type="InterPro" id="IPR014001">
    <property type="entry name" value="Helicase_ATP-bd"/>
</dbReference>
<dbReference type="InterPro" id="IPR022138">
    <property type="entry name" value="DUF3670"/>
</dbReference>
<accession>A0A941ILU4</accession>
<dbReference type="FunFam" id="3.40.50.300:FF:000533">
    <property type="entry name" value="Helicase, Snf2 family"/>
    <property type="match status" value="1"/>
</dbReference>
<evidence type="ECO:0000313" key="5">
    <source>
        <dbReference type="Proteomes" id="UP000676325"/>
    </source>
</evidence>
<dbReference type="InterPro" id="IPR049730">
    <property type="entry name" value="SNF2/RAD54-like_C"/>
</dbReference>
<feature type="domain" description="Helicase C-terminal" evidence="3">
    <location>
        <begin position="910"/>
        <end position="1074"/>
    </location>
</feature>
<sequence length="1083" mass="117676">MYVLHAQFSESGLWELWAEDSERARAFAAKGGKGKAPAGVARHPFAADPAELAEVLKGAGPVVAAALAEADPRGSLPLALPSGPRSPLPGDRFARVAGLAEAPAHAARAGAEGAARPGPELRAWIVPTLALDPAAGAGLLLALGGGDLLTVYDEEGTERELPLDPSVSYAHAVAAFADALVSRGEIHPWLAYQPQERGYFASWVPAYALESAAHRRALISAMPPAFRCQLLGEELTGLPAEEVFDNALAALVDAYVLAAFAGPHGLHGEPLVPAGRRGRPSAAELWLRALTTTKGNRLDPDLLEPEQADELIDLLEAWTTAAVDEEGPVRTCFRLRDPGQQEHDVEDWSVELLLQSTQDPSLLATAPEVWKRSGAARLLRQTGVDPRQALLQGLGRAARYFPQLGEALRQPSPDVVRLNAEQALHFLRHTAPALRERGFGVLLPPWWAGKRARVSLNLHAEAPASQPGAAEQEKDAKFGLQELLKYQWKASIGAIELTDEEFKELAAAKTDLVQLRGEWIEVDAARLAAAAQALGSAQTGTMTAAEVLSQAMHGLDQKRLPRSLLDNPLEVAVSSTGWLGDLLSGSVEQRYAVAREPRGLKARLRPYQKRGVGWLTFMDGLGLGAILADDMGLGKTVQVLTLLEQERTEAGRRRIDPTLLICPMSLVANWQREAERFTPRLKVHVHHGSERLEGKAFEREVKGVNLVITTYALALRDREQLSEVGWRRIVIDEAQAIKNAATKQARAIRSLTAPRRIALTGTPVENRLADLWSIMEFANPGLLGTAEQFKDRFARPIERGNEGADAAAERLRQATSAFVLRRVKTDPNIISDLPDKVEMPVVCNLTSEQASLYQAEVDRMLAAVQSAKDGIGKKGVVLAGLTRLKQICDHPALFLKDGSRLPGRSGKLARVEDLCDEVLAAGERALLFTQYAEFGGMLQRHLAERFGRPVAFLHGGTPKAARDELVRRFELPDGPPLFVLSLKAGGVGLNLTAANHVLHVDRWWNPAVENQATDRAFRIGQRKNVQVRKLMCAGTLEERIDRVIEDKKGLAERIVGSGESWLTELSVTQLRELVLLSGDAVVE</sequence>
<feature type="domain" description="Helicase ATP-binding" evidence="2">
    <location>
        <begin position="616"/>
        <end position="781"/>
    </location>
</feature>
<evidence type="ECO:0000259" key="3">
    <source>
        <dbReference type="PROSITE" id="PS51194"/>
    </source>
</evidence>
<dbReference type="Proteomes" id="UP000676325">
    <property type="component" value="Unassembled WGS sequence"/>
</dbReference>
<keyword evidence="4" id="KW-0067">ATP-binding</keyword>
<dbReference type="PANTHER" id="PTHR45629:SF7">
    <property type="entry name" value="DNA EXCISION REPAIR PROTEIN ERCC-6-RELATED"/>
    <property type="match status" value="1"/>
</dbReference>
<dbReference type="CDD" id="cd18793">
    <property type="entry name" value="SF2_C_SNF"/>
    <property type="match status" value="1"/>
</dbReference>
<name>A0A941ILU4_9ACTN</name>
<proteinExistence type="predicted"/>
<comment type="caution">
    <text evidence="4">The sequence shown here is derived from an EMBL/GenBank/DDBJ whole genome shotgun (WGS) entry which is preliminary data.</text>
</comment>
<dbReference type="Pfam" id="PF00176">
    <property type="entry name" value="SNF2-rel_dom"/>
    <property type="match status" value="1"/>
</dbReference>
<evidence type="ECO:0000313" key="4">
    <source>
        <dbReference type="EMBL" id="MBR7827951.1"/>
    </source>
</evidence>
<dbReference type="PROSITE" id="PS51194">
    <property type="entry name" value="HELICASE_CTER"/>
    <property type="match status" value="1"/>
</dbReference>
<keyword evidence="4" id="KW-0347">Helicase</keyword>
<dbReference type="InterPro" id="IPR038718">
    <property type="entry name" value="SNF2-like_sf"/>
</dbReference>
<organism evidence="4 5">
    <name type="scientific">Actinospica acidithermotolerans</name>
    <dbReference type="NCBI Taxonomy" id="2828514"/>
    <lineage>
        <taxon>Bacteria</taxon>
        <taxon>Bacillati</taxon>
        <taxon>Actinomycetota</taxon>
        <taxon>Actinomycetes</taxon>
        <taxon>Catenulisporales</taxon>
        <taxon>Actinospicaceae</taxon>
        <taxon>Actinospica</taxon>
    </lineage>
</organism>
<dbReference type="SUPFAM" id="SSF52540">
    <property type="entry name" value="P-loop containing nucleoside triphosphate hydrolases"/>
    <property type="match status" value="2"/>
</dbReference>
<dbReference type="AlphaFoldDB" id="A0A941ILU4"/>
<dbReference type="RefSeq" id="WP_212519092.1">
    <property type="nucleotide sequence ID" value="NZ_JAGSOH010000046.1"/>
</dbReference>
<keyword evidence="5" id="KW-1185">Reference proteome</keyword>
<evidence type="ECO:0000259" key="2">
    <source>
        <dbReference type="PROSITE" id="PS51192"/>
    </source>
</evidence>
<dbReference type="Gene3D" id="3.40.50.10810">
    <property type="entry name" value="Tandem AAA-ATPase domain"/>
    <property type="match status" value="1"/>
</dbReference>
<dbReference type="SMART" id="SM00490">
    <property type="entry name" value="HELICc"/>
    <property type="match status" value="1"/>
</dbReference>
<keyword evidence="4" id="KW-0547">Nucleotide-binding</keyword>
<dbReference type="EMBL" id="JAGSOH010000046">
    <property type="protein sequence ID" value="MBR7827951.1"/>
    <property type="molecule type" value="Genomic_DNA"/>
</dbReference>
<dbReference type="InterPro" id="IPR050496">
    <property type="entry name" value="SNF2_RAD54_helicase_repair"/>
</dbReference>
<dbReference type="InterPro" id="IPR000330">
    <property type="entry name" value="SNF2_N"/>
</dbReference>
<evidence type="ECO:0000256" key="1">
    <source>
        <dbReference type="ARBA" id="ARBA00022801"/>
    </source>
</evidence>
<reference evidence="4" key="1">
    <citation type="submission" date="2021-04" db="EMBL/GenBank/DDBJ databases">
        <title>Genome based classification of Actinospica acidithermotolerans sp. nov., an actinobacterium isolated from an Indonesian hot spring.</title>
        <authorList>
            <person name="Kusuma A.B."/>
            <person name="Putra K.E."/>
            <person name="Nafisah S."/>
            <person name="Loh J."/>
            <person name="Nouioui I."/>
            <person name="Goodfellow M."/>
        </authorList>
    </citation>
    <scope>NUCLEOTIDE SEQUENCE</scope>
    <source>
        <strain evidence="4">MGRD01-02</strain>
    </source>
</reference>
<gene>
    <name evidence="4" type="ORF">KDK95_16665</name>
</gene>
<dbReference type="Pfam" id="PF12419">
    <property type="entry name" value="DUF3670"/>
    <property type="match status" value="1"/>
</dbReference>
<keyword evidence="1" id="KW-0378">Hydrolase</keyword>
<dbReference type="Gene3D" id="3.40.50.300">
    <property type="entry name" value="P-loop containing nucleotide triphosphate hydrolases"/>
    <property type="match status" value="1"/>
</dbReference>
<dbReference type="Pfam" id="PF00271">
    <property type="entry name" value="Helicase_C"/>
    <property type="match status" value="1"/>
</dbReference>
<dbReference type="InterPro" id="IPR027417">
    <property type="entry name" value="P-loop_NTPase"/>
</dbReference>
<dbReference type="CDD" id="cd18012">
    <property type="entry name" value="DEXQc_arch_SWI2_SNF2"/>
    <property type="match status" value="1"/>
</dbReference>
<dbReference type="GO" id="GO:0004386">
    <property type="term" value="F:helicase activity"/>
    <property type="evidence" value="ECO:0007669"/>
    <property type="project" value="UniProtKB-KW"/>
</dbReference>
<dbReference type="GO" id="GO:0016787">
    <property type="term" value="F:hydrolase activity"/>
    <property type="evidence" value="ECO:0007669"/>
    <property type="project" value="UniProtKB-KW"/>
</dbReference>
<dbReference type="GO" id="GO:0015616">
    <property type="term" value="F:DNA translocase activity"/>
    <property type="evidence" value="ECO:0007669"/>
    <property type="project" value="TreeGrafter"/>
</dbReference>
<dbReference type="PROSITE" id="PS51192">
    <property type="entry name" value="HELICASE_ATP_BIND_1"/>
    <property type="match status" value="1"/>
</dbReference>
<dbReference type="PANTHER" id="PTHR45629">
    <property type="entry name" value="SNF2/RAD54 FAMILY MEMBER"/>
    <property type="match status" value="1"/>
</dbReference>
<dbReference type="InterPro" id="IPR001650">
    <property type="entry name" value="Helicase_C-like"/>
</dbReference>
<dbReference type="GO" id="GO:0005524">
    <property type="term" value="F:ATP binding"/>
    <property type="evidence" value="ECO:0007669"/>
    <property type="project" value="InterPro"/>
</dbReference>
<protein>
    <submittedName>
        <fullName evidence="4">DEAD/DEAH box helicase</fullName>
    </submittedName>
</protein>
<dbReference type="SMART" id="SM00487">
    <property type="entry name" value="DEXDc"/>
    <property type="match status" value="1"/>
</dbReference>